<dbReference type="GO" id="GO:0016020">
    <property type="term" value="C:membrane"/>
    <property type="evidence" value="ECO:0007669"/>
    <property type="project" value="InterPro"/>
</dbReference>
<dbReference type="Gene3D" id="2.60.40.10">
    <property type="entry name" value="Immunoglobulins"/>
    <property type="match status" value="5"/>
</dbReference>
<keyword evidence="6" id="KW-0479">Metal-binding</keyword>
<dbReference type="Proteomes" id="UP000191980">
    <property type="component" value="Unassembled WGS sequence"/>
</dbReference>
<evidence type="ECO:0000313" key="14">
    <source>
        <dbReference type="Proteomes" id="UP000191980"/>
    </source>
</evidence>
<evidence type="ECO:0000256" key="5">
    <source>
        <dbReference type="ARBA" id="ARBA00022670"/>
    </source>
</evidence>
<dbReference type="InterPro" id="IPR013320">
    <property type="entry name" value="ConA-like_dom_sf"/>
</dbReference>
<comment type="similarity">
    <text evidence="3">Belongs to the peptidase M36 family.</text>
</comment>
<gene>
    <name evidence="13" type="ORF">AU255_01995</name>
</gene>
<dbReference type="PROSITE" id="PS50060">
    <property type="entry name" value="MAM_2"/>
    <property type="match status" value="2"/>
</dbReference>
<dbReference type="PANTHER" id="PTHR33478">
    <property type="entry name" value="EXTRACELLULAR METALLOPROTEINASE MEP"/>
    <property type="match status" value="1"/>
</dbReference>
<dbReference type="InterPro" id="IPR000998">
    <property type="entry name" value="MAM_dom"/>
</dbReference>
<evidence type="ECO:0000256" key="6">
    <source>
        <dbReference type="ARBA" id="ARBA00022723"/>
    </source>
</evidence>
<dbReference type="Gene3D" id="1.10.390.10">
    <property type="entry name" value="Neutral Protease Domain 2"/>
    <property type="match status" value="1"/>
</dbReference>
<evidence type="ECO:0000256" key="7">
    <source>
        <dbReference type="ARBA" id="ARBA00022729"/>
    </source>
</evidence>
<dbReference type="InterPro" id="IPR011096">
    <property type="entry name" value="FTP_domain"/>
</dbReference>
<dbReference type="InterPro" id="IPR001842">
    <property type="entry name" value="Peptidase_M36"/>
</dbReference>
<comment type="cofactor">
    <cofactor evidence="1">
        <name>Zn(2+)</name>
        <dbReference type="ChEBI" id="CHEBI:29105"/>
    </cofactor>
</comment>
<dbReference type="InterPro" id="IPR013783">
    <property type="entry name" value="Ig-like_fold"/>
</dbReference>
<dbReference type="InterPro" id="IPR027268">
    <property type="entry name" value="Peptidase_M4/M1_CTD_sf"/>
</dbReference>
<organism evidence="13 14">
    <name type="scientific">Methyloprofundus sedimenti</name>
    <dbReference type="NCBI Taxonomy" id="1420851"/>
    <lineage>
        <taxon>Bacteria</taxon>
        <taxon>Pseudomonadati</taxon>
        <taxon>Pseudomonadota</taxon>
        <taxon>Gammaproteobacteria</taxon>
        <taxon>Methylococcales</taxon>
        <taxon>Methylococcaceae</taxon>
        <taxon>Methyloprofundus</taxon>
    </lineage>
</organism>
<evidence type="ECO:0000259" key="12">
    <source>
        <dbReference type="PROSITE" id="PS50060"/>
    </source>
</evidence>
<keyword evidence="5" id="KW-0645">Protease</keyword>
<dbReference type="STRING" id="1420851.AU255_01995"/>
<feature type="domain" description="MAM" evidence="12">
    <location>
        <begin position="1429"/>
        <end position="1600"/>
    </location>
</feature>
<accession>A0A1V8M572</accession>
<dbReference type="SUPFAM" id="SSF55486">
    <property type="entry name" value="Metalloproteases ('zincins'), catalytic domain"/>
    <property type="match status" value="1"/>
</dbReference>
<comment type="caution">
    <text evidence="13">The sequence shown here is derived from an EMBL/GenBank/DDBJ whole genome shotgun (WGS) entry which is preliminary data.</text>
</comment>
<sequence length="1600" mass="168487">MKNHSVISVPVVKEQIGIILFALLALFFSGVSLGGVRDDTNDRHKLRNFDHRIRHNAGFERKPGPEQVNVQKRLQRMYPELKVRFDKWTGVARTVINPSGHLSEVGADPVGSVQSFLSDNHPLFGLTLDDFSGYQVRNQVFSKFTGATHIYLQQNFEGIPVFNGQFNVSIDRNQRIMIANNDFVSNLRGAVNTIWPRINVRNAIRLAAFNLGVDAPGAIKIQRAKNSQNQLVRANYPTLSQQEITAQLKLLPIRDRETRLVWNIVTYGPDDTDLYEFNIDAVTGEVWTRFDLTNNAQFQVYEQPAESPNHVVSPLTLPPGDGRSFVIDPESITASPSGWFDNSTGIMKGNNVHACINADTNNTCDNSEPTCNVSDPLSFLCDFTINLSAAPSNSRPAAVTNLFYWNNLIHDIHYMYGFDEQAGNFQENNFSNGGSGGDSVEAHAQDGSGSCNARFTTPSDGSNPKMEMFTCNSTTPDRDGSLDSGIIVHEYGHGITNRLVGGPSNVSCLQNNQQPGEGWSDFFALAYTAKEGDQGTDSRGIGTYLFGQAADGIGIRTQYYSTDQNVNNFTYKSIAGMAVPHGVGSVWAQALWEVYWALVDKHGFDQDLRTPEPGWAGNQRALFYVTEGLKHTNCSPSFLDTRDGIIAAVVDTQDKFGTEDFCTVWQAFADFGLGVDAATPGNTATTATNGFSVPVECQCSPWAVANGGPDQNICLNQSVTIGTPAQLNNSYSWSPGGQSSAEITIIPAATQTYTLTATTSCGSATDQVTVFVDDGSTPVGLNQDFEDDISVGEWTATGLWHHVNNSACASPGYSSATKAFAFTQDASCNYNSGSTSTGTLTSPAISGISATSTLTFDYFRQVESYSGGAYDKTEVEIVTAAGSTMVWSRDSTDASSNAWTTSESIDLSSYEGQTIQIRFLFNSVDKVSNNYKGWFIDDVVVTGKSACDGIGAPEPNVVINTPANDTAFTEGDTITFSGTATDFDDGDLSAQIAWSFTTEGSAAGPVVLGASPGASVSSILPLGTHTVTATVTDTDSNTSFTSIIVTVNPNNPPSIEITAPSGGLTYTEGDTITFAATASDTEDGPLPQGTIIWSSSLEGASIGSGSPLALTTLSVGEHTITASVTDSGGKSTSSAPITVTVTLNSPPSIAITAPSSGLTYTEGDTITFAATASDTEDGPLPQGTIIWSSSLEGASIGSGSPLALTTLSVGEHTITASVTDSGGKSTSSAPITVTVTLNSPPSIAITAPSSGLTYTEGDTITFAATASDTEDGPLPQGTIIWSSSLEDASIGSGSPLALTTLSVGEHTITASVTDSGGKSTSSAPITVTVTLNSPPSIAITAPSGGLTYTEGDTITFAATASDTEDGPLPQGTIIWSSSLEGASIGSGSPLALTTLSVGEHTITASVTDSGGKSTSSTAITVTVNSITPVACDFTEDFEGDISAWSATGLWHLADDSTCTSPAAGYSSATKAFAYTQDASCNYNSGSTNSGTLTSPVISGISATSALTFDYFRQVESYSGGSYDKTEIEIITAAGSTVVWSRDSRNASTAAWAPSETIDLSSYAGQSIQVNFRFNSVDRVGNKFKGWFIDDVKVTDQSTCN</sequence>
<dbReference type="GO" id="GO:0005615">
    <property type="term" value="C:extracellular space"/>
    <property type="evidence" value="ECO:0007669"/>
    <property type="project" value="InterPro"/>
</dbReference>
<feature type="domain" description="MAM" evidence="12">
    <location>
        <begin position="781"/>
        <end position="949"/>
    </location>
</feature>
<dbReference type="CDD" id="cd09596">
    <property type="entry name" value="M36"/>
    <property type="match status" value="1"/>
</dbReference>
<evidence type="ECO:0000256" key="2">
    <source>
        <dbReference type="ARBA" id="ARBA00004613"/>
    </source>
</evidence>
<dbReference type="Pfam" id="PF02128">
    <property type="entry name" value="Peptidase_M36"/>
    <property type="match status" value="1"/>
</dbReference>
<evidence type="ECO:0000256" key="4">
    <source>
        <dbReference type="ARBA" id="ARBA00022525"/>
    </source>
</evidence>
<dbReference type="InterPro" id="IPR003599">
    <property type="entry name" value="Ig_sub"/>
</dbReference>
<dbReference type="GO" id="GO:0008270">
    <property type="term" value="F:zinc ion binding"/>
    <property type="evidence" value="ECO:0007669"/>
    <property type="project" value="InterPro"/>
</dbReference>
<evidence type="ECO:0000313" key="13">
    <source>
        <dbReference type="EMBL" id="OQK16702.1"/>
    </source>
</evidence>
<dbReference type="RefSeq" id="WP_080521326.1">
    <property type="nucleotide sequence ID" value="NZ_LPUF01000001.1"/>
</dbReference>
<keyword evidence="11" id="KW-0865">Zymogen</keyword>
<evidence type="ECO:0000256" key="9">
    <source>
        <dbReference type="ARBA" id="ARBA00022833"/>
    </source>
</evidence>
<reference evidence="13 14" key="1">
    <citation type="submission" date="2015-12" db="EMBL/GenBank/DDBJ databases">
        <authorList>
            <person name="Shamseldin A."/>
            <person name="Moawad H."/>
            <person name="Abd El-Rahim W.M."/>
            <person name="Sadowsky M.J."/>
        </authorList>
    </citation>
    <scope>NUCLEOTIDE SEQUENCE [LARGE SCALE GENOMIC DNA]</scope>
    <source>
        <strain evidence="13 14">WF1</strain>
    </source>
</reference>
<dbReference type="PRINTS" id="PR00999">
    <property type="entry name" value="FUNGALYSIN"/>
</dbReference>
<evidence type="ECO:0000256" key="11">
    <source>
        <dbReference type="ARBA" id="ARBA00023145"/>
    </source>
</evidence>
<dbReference type="InterPro" id="IPR050371">
    <property type="entry name" value="Fungal_virulence_M36"/>
</dbReference>
<comment type="subcellular location">
    <subcellularLocation>
        <location evidence="2">Secreted</location>
    </subcellularLocation>
</comment>
<dbReference type="OrthoDB" id="9775889at2"/>
<dbReference type="GO" id="GO:0006508">
    <property type="term" value="P:proteolysis"/>
    <property type="evidence" value="ECO:0007669"/>
    <property type="project" value="UniProtKB-KW"/>
</dbReference>
<protein>
    <recommendedName>
        <fullName evidence="12">MAM domain-containing protein</fullName>
    </recommendedName>
</protein>
<dbReference type="SMART" id="SM00409">
    <property type="entry name" value="IG"/>
    <property type="match status" value="4"/>
</dbReference>
<name>A0A1V8M572_9GAMM</name>
<evidence type="ECO:0000256" key="3">
    <source>
        <dbReference type="ARBA" id="ARBA00006006"/>
    </source>
</evidence>
<dbReference type="GO" id="GO:0004222">
    <property type="term" value="F:metalloendopeptidase activity"/>
    <property type="evidence" value="ECO:0007669"/>
    <property type="project" value="InterPro"/>
</dbReference>
<keyword evidence="9" id="KW-0862">Zinc</keyword>
<keyword evidence="4" id="KW-0964">Secreted</keyword>
<evidence type="ECO:0000256" key="8">
    <source>
        <dbReference type="ARBA" id="ARBA00022801"/>
    </source>
</evidence>
<keyword evidence="7" id="KW-0732">Signal</keyword>
<evidence type="ECO:0000256" key="1">
    <source>
        <dbReference type="ARBA" id="ARBA00001947"/>
    </source>
</evidence>
<keyword evidence="14" id="KW-1185">Reference proteome</keyword>
<keyword evidence="8" id="KW-0378">Hydrolase</keyword>
<keyword evidence="10" id="KW-0482">Metalloprotease</keyword>
<dbReference type="Pfam" id="PF07504">
    <property type="entry name" value="FTP"/>
    <property type="match status" value="1"/>
</dbReference>
<dbReference type="Gene3D" id="3.10.170.10">
    <property type="match status" value="1"/>
</dbReference>
<evidence type="ECO:0000256" key="10">
    <source>
        <dbReference type="ARBA" id="ARBA00023049"/>
    </source>
</evidence>
<dbReference type="SUPFAM" id="SSF49899">
    <property type="entry name" value="Concanavalin A-like lectins/glucanases"/>
    <property type="match status" value="1"/>
</dbReference>
<dbReference type="PANTHER" id="PTHR33478:SF1">
    <property type="entry name" value="EXTRACELLULAR METALLOPROTEINASE MEP"/>
    <property type="match status" value="1"/>
</dbReference>
<proteinExistence type="inferred from homology"/>
<dbReference type="EMBL" id="LPUF01000001">
    <property type="protein sequence ID" value="OQK16702.1"/>
    <property type="molecule type" value="Genomic_DNA"/>
</dbReference>